<organism evidence="2 3">
    <name type="scientific">Paraglomus occultum</name>
    <dbReference type="NCBI Taxonomy" id="144539"/>
    <lineage>
        <taxon>Eukaryota</taxon>
        <taxon>Fungi</taxon>
        <taxon>Fungi incertae sedis</taxon>
        <taxon>Mucoromycota</taxon>
        <taxon>Glomeromycotina</taxon>
        <taxon>Glomeromycetes</taxon>
        <taxon>Paraglomerales</taxon>
        <taxon>Paraglomeraceae</taxon>
        <taxon>Paraglomus</taxon>
    </lineage>
</organism>
<name>A0A9N9HGP7_9GLOM</name>
<sequence>GADKQLAKKWEKEHAARVSTPSVHLHKPTNVTMFSGNPLIETAISGGNVDMLKAQGDKKTAKLNPTKRKRDDLDEDEEGMPTEEDAFKEDFHRELEEKEMELDLHEPRINSNRINNISGSVDWDGVLKRWVYHCIELSCSPLYYYLIDHSGFHGPTS</sequence>
<evidence type="ECO:0000256" key="1">
    <source>
        <dbReference type="SAM" id="MobiDB-lite"/>
    </source>
</evidence>
<feature type="non-terminal residue" evidence="2">
    <location>
        <position position="1"/>
    </location>
</feature>
<dbReference type="Proteomes" id="UP000789572">
    <property type="component" value="Unassembled WGS sequence"/>
</dbReference>
<gene>
    <name evidence="2" type="ORF">POCULU_LOCUS11056</name>
</gene>
<evidence type="ECO:0000313" key="2">
    <source>
        <dbReference type="EMBL" id="CAG8672611.1"/>
    </source>
</evidence>
<feature type="compositionally biased region" description="Basic and acidic residues" evidence="1">
    <location>
        <begin position="1"/>
        <end position="16"/>
    </location>
</feature>
<accession>A0A9N9HGP7</accession>
<keyword evidence="3" id="KW-1185">Reference proteome</keyword>
<feature type="region of interest" description="Disordered" evidence="1">
    <location>
        <begin position="1"/>
        <end position="29"/>
    </location>
</feature>
<proteinExistence type="predicted"/>
<comment type="caution">
    <text evidence="2">The sequence shown here is derived from an EMBL/GenBank/DDBJ whole genome shotgun (WGS) entry which is preliminary data.</text>
</comment>
<reference evidence="2" key="1">
    <citation type="submission" date="2021-06" db="EMBL/GenBank/DDBJ databases">
        <authorList>
            <person name="Kallberg Y."/>
            <person name="Tangrot J."/>
            <person name="Rosling A."/>
        </authorList>
    </citation>
    <scope>NUCLEOTIDE SEQUENCE</scope>
    <source>
        <strain evidence="2">IA702</strain>
    </source>
</reference>
<protein>
    <submittedName>
        <fullName evidence="2">2300_t:CDS:1</fullName>
    </submittedName>
</protein>
<dbReference type="AlphaFoldDB" id="A0A9N9HGP7"/>
<feature type="non-terminal residue" evidence="2">
    <location>
        <position position="157"/>
    </location>
</feature>
<feature type="compositionally biased region" description="Acidic residues" evidence="1">
    <location>
        <begin position="73"/>
        <end position="87"/>
    </location>
</feature>
<evidence type="ECO:0000313" key="3">
    <source>
        <dbReference type="Proteomes" id="UP000789572"/>
    </source>
</evidence>
<dbReference type="EMBL" id="CAJVPJ010006981">
    <property type="protein sequence ID" value="CAG8672611.1"/>
    <property type="molecule type" value="Genomic_DNA"/>
</dbReference>
<feature type="region of interest" description="Disordered" evidence="1">
    <location>
        <begin position="56"/>
        <end position="89"/>
    </location>
</feature>